<gene>
    <name evidence="2" type="ORF">Tco_0625746</name>
</gene>
<keyword evidence="3" id="KW-1185">Reference proteome</keyword>
<evidence type="ECO:0000313" key="2">
    <source>
        <dbReference type="EMBL" id="GJS52384.1"/>
    </source>
</evidence>
<dbReference type="PANTHER" id="PTHR31286">
    <property type="entry name" value="GLYCINE-RICH CELL WALL STRUCTURAL PROTEIN 1.8-LIKE"/>
    <property type="match status" value="1"/>
</dbReference>
<reference evidence="2" key="1">
    <citation type="journal article" date="2022" name="Int. J. Mol. Sci.">
        <title>Draft Genome of Tanacetum Coccineum: Genomic Comparison of Closely Related Tanacetum-Family Plants.</title>
        <authorList>
            <person name="Yamashiro T."/>
            <person name="Shiraishi A."/>
            <person name="Nakayama K."/>
            <person name="Satake H."/>
        </authorList>
    </citation>
    <scope>NUCLEOTIDE SEQUENCE</scope>
</reference>
<dbReference type="SUPFAM" id="SSF53098">
    <property type="entry name" value="Ribonuclease H-like"/>
    <property type="match status" value="1"/>
</dbReference>
<dbReference type="EMBL" id="BQNB010008652">
    <property type="protein sequence ID" value="GJS52384.1"/>
    <property type="molecule type" value="Genomic_DNA"/>
</dbReference>
<accession>A0ABQ4WHN9</accession>
<name>A0ABQ4WHN9_9ASTR</name>
<feature type="region of interest" description="Disordered" evidence="1">
    <location>
        <begin position="537"/>
        <end position="602"/>
    </location>
</feature>
<dbReference type="Proteomes" id="UP001151760">
    <property type="component" value="Unassembled WGS sequence"/>
</dbReference>
<organism evidence="2 3">
    <name type="scientific">Tanacetum coccineum</name>
    <dbReference type="NCBI Taxonomy" id="301880"/>
    <lineage>
        <taxon>Eukaryota</taxon>
        <taxon>Viridiplantae</taxon>
        <taxon>Streptophyta</taxon>
        <taxon>Embryophyta</taxon>
        <taxon>Tracheophyta</taxon>
        <taxon>Spermatophyta</taxon>
        <taxon>Magnoliopsida</taxon>
        <taxon>eudicotyledons</taxon>
        <taxon>Gunneridae</taxon>
        <taxon>Pentapetalae</taxon>
        <taxon>asterids</taxon>
        <taxon>campanulids</taxon>
        <taxon>Asterales</taxon>
        <taxon>Asteraceae</taxon>
        <taxon>Asteroideae</taxon>
        <taxon>Anthemideae</taxon>
        <taxon>Anthemidinae</taxon>
        <taxon>Tanacetum</taxon>
    </lineage>
</organism>
<feature type="compositionally biased region" description="Polar residues" evidence="1">
    <location>
        <begin position="580"/>
        <end position="602"/>
    </location>
</feature>
<dbReference type="Gene3D" id="3.30.420.10">
    <property type="entry name" value="Ribonuclease H-like superfamily/Ribonuclease H"/>
    <property type="match status" value="1"/>
</dbReference>
<feature type="compositionally biased region" description="Low complexity" evidence="1">
    <location>
        <begin position="567"/>
        <end position="578"/>
    </location>
</feature>
<dbReference type="PANTHER" id="PTHR31286:SF99">
    <property type="entry name" value="DUF4283 DOMAIN-CONTAINING PROTEIN"/>
    <property type="match status" value="1"/>
</dbReference>
<feature type="compositionally biased region" description="Polar residues" evidence="1">
    <location>
        <begin position="548"/>
        <end position="560"/>
    </location>
</feature>
<dbReference type="InterPro" id="IPR036397">
    <property type="entry name" value="RNaseH_sf"/>
</dbReference>
<evidence type="ECO:0000256" key="1">
    <source>
        <dbReference type="SAM" id="MobiDB-lite"/>
    </source>
</evidence>
<proteinExistence type="predicted"/>
<evidence type="ECO:0000313" key="3">
    <source>
        <dbReference type="Proteomes" id="UP001151760"/>
    </source>
</evidence>
<comment type="caution">
    <text evidence="2">The sequence shown here is derived from an EMBL/GenBank/DDBJ whole genome shotgun (WGS) entry which is preliminary data.</text>
</comment>
<reference evidence="2" key="2">
    <citation type="submission" date="2022-01" db="EMBL/GenBank/DDBJ databases">
        <authorList>
            <person name="Yamashiro T."/>
            <person name="Shiraishi A."/>
            <person name="Satake H."/>
            <person name="Nakayama K."/>
        </authorList>
    </citation>
    <scope>NUCLEOTIDE SEQUENCE</scope>
</reference>
<dbReference type="InterPro" id="IPR012337">
    <property type="entry name" value="RNaseH-like_sf"/>
</dbReference>
<sequence length="649" mass="73063">MFDMNNKCSVGKSNVVMFFRVSKLLWHNKLDHPADQVLSILKNDLSISKYTSVPMCEVCHRAKQTREPFPLSDYKSKTLGIVHQTSCAHTPQRNGIAERKHRHLLNVARSLMFQGGIPLRFWSNSCVSYKQAAIIYVKWSENSNNPSLTQLGDSLDDVQTPGLRRSTRQSKLPMKLNDYVLSSSVKYRIEKKPIGSKWIWKIKYRPLMRLKDIKLDLWLKGLVKGFMFVALLVYVDDIVITGNDEVEIKPDISYVVHCLSQHMHSPLQSHFKAALRVLRYLKGSPSLGLQFNKCSELRLRAYADANWAKCLKIRKSVTGYCVFLGNSIISWKSEGVVNDKLRKSQGKQLVVTSACGGIWHDLQEAVLEGGPWFIRKSSIILKKWSMDTRLLKDELTRIPIWVKLHDVPIQVFEEDGISLIATFIGKPVMLDSYTSSMCIESWGRSSFARCLIEVNSEVDLVDVVTIGILSLSEDGFTKETIRVEYEWRPPRCDICKIFGHVHDYCPKKVVSSHIATTSNVVTPIVEKTNDGFQTVGKKKKRKCKSKSTNGGQFTGPSVKQNVRYEPKATTTAPKKGATYVGNTPQSSSMLKTTGNSSKKYNLSMSNSFSALNDEEEDDEEDVKNVHDESVNLILNTKAGGSSSFTAAVG</sequence>
<protein>
    <submittedName>
        <fullName evidence="2">Zinc knuckle CX2CX4HX4C containing protein</fullName>
    </submittedName>
</protein>
<dbReference type="InterPro" id="IPR040256">
    <property type="entry name" value="At4g02000-like"/>
</dbReference>